<feature type="compositionally biased region" description="Polar residues" evidence="1">
    <location>
        <begin position="217"/>
        <end position="227"/>
    </location>
</feature>
<dbReference type="VEuPathDB" id="FungiDB:I303_01502"/>
<feature type="compositionally biased region" description="Polar residues" evidence="1">
    <location>
        <begin position="590"/>
        <end position="600"/>
    </location>
</feature>
<dbReference type="OrthoDB" id="2565225at2759"/>
<feature type="compositionally biased region" description="Basic and acidic residues" evidence="1">
    <location>
        <begin position="237"/>
        <end position="249"/>
    </location>
</feature>
<feature type="compositionally biased region" description="Low complexity" evidence="1">
    <location>
        <begin position="375"/>
        <end position="403"/>
    </location>
</feature>
<evidence type="ECO:0000313" key="3">
    <source>
        <dbReference type="EMBL" id="OBR87300.1"/>
    </source>
</evidence>
<feature type="region of interest" description="Disordered" evidence="1">
    <location>
        <begin position="543"/>
        <end position="636"/>
    </location>
</feature>
<reference evidence="3" key="1">
    <citation type="submission" date="2013-07" db="EMBL/GenBank/DDBJ databases">
        <title>The Genome Sequence of Cryptococcus dejecticola CBS10117.</title>
        <authorList>
            <consortium name="The Broad Institute Genome Sequencing Platform"/>
            <person name="Cuomo C."/>
            <person name="Litvintseva A."/>
            <person name="Chen Y."/>
            <person name="Heitman J."/>
            <person name="Sun S."/>
            <person name="Springer D."/>
            <person name="Dromer F."/>
            <person name="Young S.K."/>
            <person name="Zeng Q."/>
            <person name="Gargeya S."/>
            <person name="Fitzgerald M."/>
            <person name="Abouelleil A."/>
            <person name="Alvarado L."/>
            <person name="Berlin A.M."/>
            <person name="Chapman S.B."/>
            <person name="Dewar J."/>
            <person name="Goldberg J."/>
            <person name="Griggs A."/>
            <person name="Gujja S."/>
            <person name="Hansen M."/>
            <person name="Howarth C."/>
            <person name="Imamovic A."/>
            <person name="Larimer J."/>
            <person name="McCowan C."/>
            <person name="Murphy C."/>
            <person name="Pearson M."/>
            <person name="Priest M."/>
            <person name="Roberts A."/>
            <person name="Saif S."/>
            <person name="Shea T."/>
            <person name="Sykes S."/>
            <person name="Wortman J."/>
            <person name="Nusbaum C."/>
            <person name="Birren B."/>
        </authorList>
    </citation>
    <scope>NUCLEOTIDE SEQUENCE [LARGE SCALE GENOMIC DNA]</scope>
    <source>
        <strain evidence="3">CBS 10117</strain>
    </source>
</reference>
<dbReference type="EMBL" id="KI894028">
    <property type="protein sequence ID" value="OBR87300.1"/>
    <property type="molecule type" value="Genomic_DNA"/>
</dbReference>
<name>A0A1A6AB70_9TREE</name>
<feature type="region of interest" description="Disordered" evidence="1">
    <location>
        <begin position="690"/>
        <end position="822"/>
    </location>
</feature>
<feature type="compositionally biased region" description="Low complexity" evidence="1">
    <location>
        <begin position="1"/>
        <end position="37"/>
    </location>
</feature>
<evidence type="ECO:0000256" key="2">
    <source>
        <dbReference type="SAM" id="Phobius"/>
    </source>
</evidence>
<feature type="compositionally biased region" description="Basic and acidic residues" evidence="1">
    <location>
        <begin position="868"/>
        <end position="904"/>
    </location>
</feature>
<keyword evidence="2" id="KW-1133">Transmembrane helix</keyword>
<dbReference type="AlphaFoldDB" id="A0A1A6AB70"/>
<feature type="compositionally biased region" description="Low complexity" evidence="1">
    <location>
        <begin position="129"/>
        <end position="142"/>
    </location>
</feature>
<accession>A0A1A6AB70</accession>
<feature type="transmembrane region" description="Helical" evidence="2">
    <location>
        <begin position="1053"/>
        <end position="1075"/>
    </location>
</feature>
<proteinExistence type="predicted"/>
<feature type="compositionally biased region" description="Low complexity" evidence="1">
    <location>
        <begin position="566"/>
        <end position="580"/>
    </location>
</feature>
<evidence type="ECO:0000256" key="1">
    <source>
        <dbReference type="SAM" id="MobiDB-lite"/>
    </source>
</evidence>
<feature type="region of interest" description="Disordered" evidence="1">
    <location>
        <begin position="964"/>
        <end position="997"/>
    </location>
</feature>
<feature type="region of interest" description="Disordered" evidence="1">
    <location>
        <begin position="852"/>
        <end position="935"/>
    </location>
</feature>
<feature type="compositionally biased region" description="Low complexity" evidence="1">
    <location>
        <begin position="50"/>
        <end position="61"/>
    </location>
</feature>
<feature type="region of interest" description="Disordered" evidence="1">
    <location>
        <begin position="519"/>
        <end position="538"/>
    </location>
</feature>
<feature type="compositionally biased region" description="Low complexity" evidence="1">
    <location>
        <begin position="519"/>
        <end position="530"/>
    </location>
</feature>
<organism evidence="3">
    <name type="scientific">Kwoniella dejecticola CBS 10117</name>
    <dbReference type="NCBI Taxonomy" id="1296121"/>
    <lineage>
        <taxon>Eukaryota</taxon>
        <taxon>Fungi</taxon>
        <taxon>Dikarya</taxon>
        <taxon>Basidiomycota</taxon>
        <taxon>Agaricomycotina</taxon>
        <taxon>Tremellomycetes</taxon>
        <taxon>Tremellales</taxon>
        <taxon>Cryptococcaceae</taxon>
        <taxon>Kwoniella</taxon>
    </lineage>
</organism>
<feature type="compositionally biased region" description="Low complexity" evidence="1">
    <location>
        <begin position="784"/>
        <end position="803"/>
    </location>
</feature>
<feature type="compositionally biased region" description="Basic and acidic residues" evidence="1">
    <location>
        <begin position="986"/>
        <end position="997"/>
    </location>
</feature>
<dbReference type="STRING" id="1296121.A0A1A6AB70"/>
<feature type="region of interest" description="Disordered" evidence="1">
    <location>
        <begin position="438"/>
        <end position="511"/>
    </location>
</feature>
<feature type="compositionally biased region" description="Low complexity" evidence="1">
    <location>
        <begin position="718"/>
        <end position="730"/>
    </location>
</feature>
<protein>
    <submittedName>
        <fullName evidence="3">Uncharacterized protein</fullName>
    </submittedName>
</protein>
<gene>
    <name evidence="3" type="ORF">I303_01502</name>
</gene>
<keyword evidence="2" id="KW-0472">Membrane</keyword>
<feature type="compositionally biased region" description="Pro residues" evidence="1">
    <location>
        <begin position="189"/>
        <end position="202"/>
    </location>
</feature>
<feature type="compositionally biased region" description="Low complexity" evidence="1">
    <location>
        <begin position="203"/>
        <end position="216"/>
    </location>
</feature>
<feature type="compositionally biased region" description="Basic residues" evidence="1">
    <location>
        <begin position="745"/>
        <end position="758"/>
    </location>
</feature>
<sequence length="1081" mass="116541">MDTRNSPVSSLPSSSSTVSTPSARSQAQTQAQAHSITRPQFPPSAQSRFSYASHASYATASPPTPNADLLFYRPPSNSTSPASVLSASINANAQASGRPRSRLVEGVAVGYGMDARQLADMLSPPENFSSTSLASASSSKSHSSAKKKGKKIKTKVSDNSFKSKSKLDSKSRENVYLAEPSSNPNDETPSPPRTPPPVPPKTLLPTTTPKSTRTTTSFASSLSLDTGSNSHSNAHSHSTEIHSPRRAEIGRMASASSHQLQPKPSLDSLSAFSTSNPSFRPSPGMQGYPHRHNDEADADMNQFEYREGTDGQPRYSESGRPSINLNFPNPSESFDHDDSPNLGLALTSGTSSGRERLHASLAALPWAEPPPRQPSPLASSPTSPQAPSTATATGTGYGYSDSSTIREDPNSASASARTPTYSFLASDPVSTPIVVHSRRASATSSIRSQYTMPRIAEGESSLTHETLDVPRSPSNGSHDYDRNSAAAGRRYSEQSAYSGKADLPTSISNVDSNGNSVISSASSPISMTISQDTSSPGIDSLVSGQSQIAHTPGSGRGGGGHSRWESIASAMATKASSSAHSHSKGKWSFGGTTSKSTSYGVSHRTKSTKSTKSSRSMKRGSNSTLNGTGQGQGQAHRLLKKWEIHALQHRWEELEDGETDEIRRKEGQMDLRSLVGRAWMLERVLRSGKRVSSQSLRILRPFTPSSNHSPPRPPVPHLPSSSISSITTRSKAPRHRPSLSVSVVHSRRSSLRPAHTRARSISDDTPEIDPDGRTRKTKTGNRVSSSNSNSNSTSPRKSTSTNNSRRKSLPAPSLRERLGRKLRRTESREDIFTELDSDSDFDRSAEGIDIDVGVVNYPSVPSPKRTRQRDQSQDMGQARRYDADVGRNRGETEKERQTGEDRMGGKGVIVFPEEEDRSPPLPPKPRQWTQADPRGYGGYSGYGGYGGLKNCTTPGNCINLSPTSPTPLLPPTATSTENLKPPAGAGEREREGEQEKWEYTSDGGQVIYRHGDGHNPQSPHLGHRSPDWRNRQSVISYLETGVWEEKPKNRFRLWVALAAGLVVLLIVGLLVGLLVKRNASE</sequence>
<keyword evidence="2" id="KW-0812">Transmembrane</keyword>
<feature type="compositionally biased region" description="Polar residues" evidence="1">
    <location>
        <begin position="319"/>
        <end position="332"/>
    </location>
</feature>
<feature type="compositionally biased region" description="Polar residues" evidence="1">
    <location>
        <begin position="254"/>
        <end position="279"/>
    </location>
</feature>
<feature type="compositionally biased region" description="Basic residues" evidence="1">
    <location>
        <begin position="143"/>
        <end position="154"/>
    </location>
</feature>
<feature type="region of interest" description="Disordered" evidence="1">
    <location>
        <begin position="1"/>
        <end position="83"/>
    </location>
</feature>
<feature type="region of interest" description="Disordered" evidence="1">
    <location>
        <begin position="122"/>
        <end position="418"/>
    </location>
</feature>